<name>A0A2N7X1Z4_9BURK</name>
<comment type="caution">
    <text evidence="2">The sequence shown here is derived from an EMBL/GenBank/DDBJ whole genome shotgun (WGS) entry which is preliminary data.</text>
</comment>
<dbReference type="PANTHER" id="PTHR45947:SF3">
    <property type="entry name" value="SULFOQUINOVOSYL TRANSFERASE SQD2"/>
    <property type="match status" value="1"/>
</dbReference>
<gene>
    <name evidence="2" type="ORF">C0Z20_15590</name>
</gene>
<reference evidence="2 3" key="1">
    <citation type="submission" date="2018-01" db="EMBL/GenBank/DDBJ databases">
        <title>Whole genome analyses suggest that Burkholderia sensu lato contains two further novel genera in the rhizoxinica-symbiotica group Mycetohabitans gen. nov., and Trinickia gen. nov.: implications for the evolution of diazotrophy and nodulation in the Burkholderiaceae.</title>
        <authorList>
            <person name="Estrada-de los Santos P."/>
            <person name="Palmer M."/>
            <person name="Chavez-Ramirez B."/>
            <person name="Beukes C."/>
            <person name="Steenkamp E.T."/>
            <person name="Hirsch A.M."/>
            <person name="Manyaka P."/>
            <person name="Maluk M."/>
            <person name="Lafos M."/>
            <person name="Crook M."/>
            <person name="Gross E."/>
            <person name="Simon M.F."/>
            <person name="Bueno dos Reis Junior F."/>
            <person name="Poole P.S."/>
            <person name="Venter S.N."/>
            <person name="James E.K."/>
        </authorList>
    </citation>
    <scope>NUCLEOTIDE SEQUENCE [LARGE SCALE GENOMIC DNA]</scope>
    <source>
        <strain evidence="2 3">JPY 581</strain>
    </source>
</reference>
<protein>
    <submittedName>
        <fullName evidence="2">Glycosyl transferase family 1</fullName>
    </submittedName>
</protein>
<evidence type="ECO:0000313" key="3">
    <source>
        <dbReference type="Proteomes" id="UP000235777"/>
    </source>
</evidence>
<dbReference type="InterPro" id="IPR050194">
    <property type="entry name" value="Glycosyltransferase_grp1"/>
</dbReference>
<dbReference type="AlphaFoldDB" id="A0A2N7X1Z4"/>
<accession>A0A2N7X1Z4</accession>
<dbReference type="Proteomes" id="UP000235777">
    <property type="component" value="Unassembled WGS sequence"/>
</dbReference>
<dbReference type="RefSeq" id="WP_018444042.1">
    <property type="nucleotide sequence ID" value="NZ_KB890218.1"/>
</dbReference>
<evidence type="ECO:0000313" key="2">
    <source>
        <dbReference type="EMBL" id="PMS35766.1"/>
    </source>
</evidence>
<keyword evidence="2" id="KW-0808">Transferase</keyword>
<dbReference type="OrthoDB" id="9801573at2"/>
<dbReference type="Gene3D" id="3.40.50.2000">
    <property type="entry name" value="Glycogen Phosphorylase B"/>
    <property type="match status" value="2"/>
</dbReference>
<feature type="domain" description="Glycosyl transferase family 1" evidence="1">
    <location>
        <begin position="197"/>
        <end position="361"/>
    </location>
</feature>
<dbReference type="SUPFAM" id="SSF53756">
    <property type="entry name" value="UDP-Glycosyltransferase/glycogen phosphorylase"/>
    <property type="match status" value="1"/>
</dbReference>
<keyword evidence="3" id="KW-1185">Reference proteome</keyword>
<evidence type="ECO:0000259" key="1">
    <source>
        <dbReference type="Pfam" id="PF00534"/>
    </source>
</evidence>
<dbReference type="PANTHER" id="PTHR45947">
    <property type="entry name" value="SULFOQUINOVOSYL TRANSFERASE SQD2"/>
    <property type="match status" value="1"/>
</dbReference>
<dbReference type="Pfam" id="PF00534">
    <property type="entry name" value="Glycos_transf_1"/>
    <property type="match status" value="1"/>
</dbReference>
<dbReference type="GO" id="GO:0016757">
    <property type="term" value="F:glycosyltransferase activity"/>
    <property type="evidence" value="ECO:0007669"/>
    <property type="project" value="InterPro"/>
</dbReference>
<dbReference type="EMBL" id="PNYC01000009">
    <property type="protein sequence ID" value="PMS35766.1"/>
    <property type="molecule type" value="Genomic_DNA"/>
</dbReference>
<sequence length="397" mass="43886">MRLLFVIGNLSDYHVPRYEALAELASARGHELSLVEVFGRSSVYRFPQDRRAAFFDSAPSNVLTLIEDAGDDDGRWPLVSARLLAALRRCAPDVIVTLGYNTSYSLLLLALKLIRKRFSLIYMSDSKADDGRRFAIKERLKRSLVSKFDAALVAGEKHRRYAQSLGIPMTRSRIGFDVIDVEYFAQAARAALTSEPEIREKFALPARYIVCVSRFVQRKNLHLLIDAYCQSCVHKSGLSLVLVGQGPDEHAIREHIDRRGMKDRITIIDSVTNADMPGLYALAEFIVLASAFDQWGLCISEAFAAGKPAIVTRTCGVADELVVDGVNGFVVEPGDTGALSERMVWLATNAQLRTRLAQAAQASVRRWTPALFAKNVIELAEQLTGATVRPRAAAVES</sequence>
<proteinExistence type="predicted"/>
<organism evidence="2 3">
    <name type="scientific">Trinickia symbiotica</name>
    <dbReference type="NCBI Taxonomy" id="863227"/>
    <lineage>
        <taxon>Bacteria</taxon>
        <taxon>Pseudomonadati</taxon>
        <taxon>Pseudomonadota</taxon>
        <taxon>Betaproteobacteria</taxon>
        <taxon>Burkholderiales</taxon>
        <taxon>Burkholderiaceae</taxon>
        <taxon>Trinickia</taxon>
    </lineage>
</organism>
<dbReference type="InterPro" id="IPR001296">
    <property type="entry name" value="Glyco_trans_1"/>
</dbReference>
<dbReference type="CDD" id="cd03801">
    <property type="entry name" value="GT4_PimA-like"/>
    <property type="match status" value="1"/>
</dbReference>
<dbReference type="STRING" id="863227.GCA_000373005_05425"/>